<protein>
    <submittedName>
        <fullName evidence="3">Uncharacterized protein LOC100378684</fullName>
    </submittedName>
</protein>
<dbReference type="Gene3D" id="1.25.40.10">
    <property type="entry name" value="Tetratricopeptide repeat domain"/>
    <property type="match status" value="1"/>
</dbReference>
<keyword evidence="1" id="KW-0812">Transmembrane</keyword>
<evidence type="ECO:0000313" key="3">
    <source>
        <dbReference type="RefSeq" id="XP_002739023.1"/>
    </source>
</evidence>
<evidence type="ECO:0000313" key="2">
    <source>
        <dbReference type="Proteomes" id="UP000694865"/>
    </source>
</evidence>
<dbReference type="SMART" id="SM00671">
    <property type="entry name" value="SEL1"/>
    <property type="match status" value="2"/>
</dbReference>
<accession>A0ABM0GWQ9</accession>
<dbReference type="PANTHER" id="PTHR45011">
    <property type="entry name" value="DAP3-BINDING CELL DEATH ENHANCER 1"/>
    <property type="match status" value="1"/>
</dbReference>
<keyword evidence="1" id="KW-0472">Membrane</keyword>
<keyword evidence="2" id="KW-1185">Reference proteome</keyword>
<dbReference type="InterPro" id="IPR006597">
    <property type="entry name" value="Sel1-like"/>
</dbReference>
<dbReference type="InterPro" id="IPR052748">
    <property type="entry name" value="ISR_Activator"/>
</dbReference>
<dbReference type="Pfam" id="PF08238">
    <property type="entry name" value="Sel1"/>
    <property type="match status" value="2"/>
</dbReference>
<name>A0ABM0GWQ9_SACKO</name>
<dbReference type="SUPFAM" id="SSF81901">
    <property type="entry name" value="HCP-like"/>
    <property type="match status" value="1"/>
</dbReference>
<dbReference type="InterPro" id="IPR011990">
    <property type="entry name" value="TPR-like_helical_dom_sf"/>
</dbReference>
<dbReference type="Proteomes" id="UP000694865">
    <property type="component" value="Unplaced"/>
</dbReference>
<feature type="transmembrane region" description="Helical" evidence="1">
    <location>
        <begin position="60"/>
        <end position="84"/>
    </location>
</feature>
<evidence type="ECO:0000256" key="1">
    <source>
        <dbReference type="SAM" id="Phobius"/>
    </source>
</evidence>
<sequence length="190" mass="21482">MDIHGMMAAEQGEVRRRSVPSEYVPLVNEDDSDNDDDEYDAKLPYGGKVYLARKKKPDTLLVKILEACLIVFVVFFAYYAYFYFDNLHFHVTHGYAHLGHAQAMHLVGQKYMHGKGVDKDHSQAMKWFRAATDQGHPHASHNLAVGYLQGYETDVNGRSEAKELLKYAASKGVKESNDALRKLCPKGECL</sequence>
<keyword evidence="1" id="KW-1133">Transmembrane helix</keyword>
<gene>
    <name evidence="3" type="primary">LOC100378684</name>
</gene>
<organism evidence="2 3">
    <name type="scientific">Saccoglossus kowalevskii</name>
    <name type="common">Acorn worm</name>
    <dbReference type="NCBI Taxonomy" id="10224"/>
    <lineage>
        <taxon>Eukaryota</taxon>
        <taxon>Metazoa</taxon>
        <taxon>Hemichordata</taxon>
        <taxon>Enteropneusta</taxon>
        <taxon>Harrimaniidae</taxon>
        <taxon>Saccoglossus</taxon>
    </lineage>
</organism>
<dbReference type="RefSeq" id="XP_002739023.1">
    <property type="nucleotide sequence ID" value="XM_002738977.2"/>
</dbReference>
<dbReference type="GeneID" id="100378684"/>
<proteinExistence type="predicted"/>
<reference evidence="3" key="1">
    <citation type="submission" date="2025-08" db="UniProtKB">
        <authorList>
            <consortium name="RefSeq"/>
        </authorList>
    </citation>
    <scope>IDENTIFICATION</scope>
    <source>
        <tissue evidence="3">Testes</tissue>
    </source>
</reference>
<dbReference type="PANTHER" id="PTHR45011:SF1">
    <property type="entry name" value="DAP3-BINDING CELL DEATH ENHANCER 1"/>
    <property type="match status" value="1"/>
</dbReference>